<gene>
    <name evidence="1" type="ORF">LYNGBM3L_23130</name>
</gene>
<name>F4XMY8_9CYAN</name>
<sequence length="22" mass="2791">MKKRKGKMKIWEKFDLAFVFEM</sequence>
<dbReference type="Proteomes" id="UP000003959">
    <property type="component" value="Unassembled WGS sequence"/>
</dbReference>
<keyword evidence="2" id="KW-1185">Reference proteome</keyword>
<organism evidence="1 2">
    <name type="scientific">Moorena producens 3L</name>
    <dbReference type="NCBI Taxonomy" id="489825"/>
    <lineage>
        <taxon>Bacteria</taxon>
        <taxon>Bacillati</taxon>
        <taxon>Cyanobacteriota</taxon>
        <taxon>Cyanophyceae</taxon>
        <taxon>Coleofasciculales</taxon>
        <taxon>Coleofasciculaceae</taxon>
        <taxon>Moorena</taxon>
    </lineage>
</organism>
<evidence type="ECO:0000313" key="1">
    <source>
        <dbReference type="EMBL" id="EGJ34047.1"/>
    </source>
</evidence>
<reference evidence="2" key="1">
    <citation type="journal article" date="2011" name="Proc. Natl. Acad. Sci. U.S.A.">
        <title>Genomic insights into the physiology and ecology of the marine filamentous cyanobacterium Lyngbya majuscula.</title>
        <authorList>
            <person name="Jones A.C."/>
            <person name="Monroe E.A."/>
            <person name="Podell S."/>
            <person name="Hess W.R."/>
            <person name="Klages S."/>
            <person name="Esquenazi E."/>
            <person name="Niessen S."/>
            <person name="Hoover H."/>
            <person name="Rothmann M."/>
            <person name="Lasken R.S."/>
            <person name="Yates J.R.III."/>
            <person name="Reinhardt R."/>
            <person name="Kube M."/>
            <person name="Burkart M.D."/>
            <person name="Allen E.E."/>
            <person name="Dorrestein P.C."/>
            <person name="Gerwick W.H."/>
            <person name="Gerwick L."/>
        </authorList>
    </citation>
    <scope>NUCLEOTIDE SEQUENCE [LARGE SCALE GENOMIC DNA]</scope>
    <source>
        <strain evidence="2">3L</strain>
    </source>
</reference>
<evidence type="ECO:0000313" key="2">
    <source>
        <dbReference type="Proteomes" id="UP000003959"/>
    </source>
</evidence>
<accession>F4XMY8</accession>
<proteinExistence type="predicted"/>
<dbReference type="AlphaFoldDB" id="F4XMY8"/>
<dbReference type="HOGENOM" id="CLU_3424831_0_0_3"/>
<protein>
    <submittedName>
        <fullName evidence="1">Uncharacterized protein</fullName>
    </submittedName>
</protein>
<dbReference type="EMBL" id="GL890840">
    <property type="protein sequence ID" value="EGJ34047.1"/>
    <property type="molecule type" value="Genomic_DNA"/>
</dbReference>